<dbReference type="Proteomes" id="UP001499990">
    <property type="component" value="Unassembled WGS sequence"/>
</dbReference>
<sequence length="105" mass="10788">MLLMTDNRAPAADMYVDQVKAGAGGAMTDEVGVITGDLTVVTRALPGGRADIRVQYADADEWYTLTGSPVLVPPAGLARLHADVLDRIRHGGGAEAPAWSGAGSA</sequence>
<proteinExistence type="predicted"/>
<evidence type="ECO:0000313" key="2">
    <source>
        <dbReference type="Proteomes" id="UP001499990"/>
    </source>
</evidence>
<protein>
    <submittedName>
        <fullName evidence="1">Uncharacterized protein</fullName>
    </submittedName>
</protein>
<comment type="caution">
    <text evidence="1">The sequence shown here is derived from an EMBL/GenBank/DDBJ whole genome shotgun (WGS) entry which is preliminary data.</text>
</comment>
<accession>A0ABP6SLI0</accession>
<keyword evidence="2" id="KW-1185">Reference proteome</keyword>
<organism evidence="1 2">
    <name type="scientific">Streptomyces sannanensis</name>
    <dbReference type="NCBI Taxonomy" id="285536"/>
    <lineage>
        <taxon>Bacteria</taxon>
        <taxon>Bacillati</taxon>
        <taxon>Actinomycetota</taxon>
        <taxon>Actinomycetes</taxon>
        <taxon>Kitasatosporales</taxon>
        <taxon>Streptomycetaceae</taxon>
        <taxon>Streptomyces</taxon>
    </lineage>
</organism>
<evidence type="ECO:0000313" key="1">
    <source>
        <dbReference type="EMBL" id="GAA3378877.1"/>
    </source>
</evidence>
<reference evidence="2" key="1">
    <citation type="journal article" date="2019" name="Int. J. Syst. Evol. Microbiol.">
        <title>The Global Catalogue of Microorganisms (GCM) 10K type strain sequencing project: providing services to taxonomists for standard genome sequencing and annotation.</title>
        <authorList>
            <consortium name="The Broad Institute Genomics Platform"/>
            <consortium name="The Broad Institute Genome Sequencing Center for Infectious Disease"/>
            <person name="Wu L."/>
            <person name="Ma J."/>
        </authorList>
    </citation>
    <scope>NUCLEOTIDE SEQUENCE [LARGE SCALE GENOMIC DNA]</scope>
    <source>
        <strain evidence="2">JCM 9651</strain>
    </source>
</reference>
<gene>
    <name evidence="1" type="ORF">GCM10020367_60170</name>
</gene>
<dbReference type="EMBL" id="BAAAYL010000001">
    <property type="protein sequence ID" value="GAA3378877.1"/>
    <property type="molecule type" value="Genomic_DNA"/>
</dbReference>
<name>A0ABP6SLI0_9ACTN</name>